<dbReference type="EMBL" id="MDER01000086">
    <property type="protein sequence ID" value="ODP26566.1"/>
    <property type="molecule type" value="Genomic_DNA"/>
</dbReference>
<dbReference type="SUPFAM" id="SSF54001">
    <property type="entry name" value="Cysteine proteinases"/>
    <property type="match status" value="1"/>
</dbReference>
<dbReference type="GO" id="GO:0006508">
    <property type="term" value="P:proteolysis"/>
    <property type="evidence" value="ECO:0007669"/>
    <property type="project" value="UniProtKB-KW"/>
</dbReference>
<dbReference type="Pfam" id="PF00877">
    <property type="entry name" value="NLPC_P60"/>
    <property type="match status" value="1"/>
</dbReference>
<dbReference type="PANTHER" id="PTHR47053">
    <property type="entry name" value="MUREIN DD-ENDOPEPTIDASE MEPH-RELATED"/>
    <property type="match status" value="1"/>
</dbReference>
<evidence type="ECO:0000313" key="6">
    <source>
        <dbReference type="EMBL" id="ODP26566.1"/>
    </source>
</evidence>
<accession>A0A1E3KYI8</accession>
<proteinExistence type="inferred from homology"/>
<dbReference type="EC" id="3.4.-.-" evidence="6"/>
<keyword evidence="4" id="KW-0788">Thiol protease</keyword>
<dbReference type="GO" id="GO:0008234">
    <property type="term" value="F:cysteine-type peptidase activity"/>
    <property type="evidence" value="ECO:0007669"/>
    <property type="project" value="UniProtKB-KW"/>
</dbReference>
<evidence type="ECO:0000256" key="2">
    <source>
        <dbReference type="ARBA" id="ARBA00022670"/>
    </source>
</evidence>
<evidence type="ECO:0000259" key="5">
    <source>
        <dbReference type="PROSITE" id="PS51935"/>
    </source>
</evidence>
<gene>
    <name evidence="6" type="ORF">PTI45_04406</name>
</gene>
<reference evidence="6 7" key="1">
    <citation type="submission" date="2016-08" db="EMBL/GenBank/DDBJ databases">
        <title>Genome sequencing of Paenibacillus sp. TI45-13ar, isolated from Korean traditional nuruk.</title>
        <authorList>
            <person name="Kim S.-J."/>
        </authorList>
    </citation>
    <scope>NUCLEOTIDE SEQUENCE [LARGE SCALE GENOMIC DNA]</scope>
    <source>
        <strain evidence="6 7">TI45-13ar</strain>
    </source>
</reference>
<dbReference type="AlphaFoldDB" id="A0A1E3KYI8"/>
<evidence type="ECO:0000256" key="4">
    <source>
        <dbReference type="ARBA" id="ARBA00022807"/>
    </source>
</evidence>
<feature type="domain" description="NlpC/P60" evidence="5">
    <location>
        <begin position="222"/>
        <end position="346"/>
    </location>
</feature>
<dbReference type="Pfam" id="PF23795">
    <property type="entry name" value="SH3_YKFC_2nd"/>
    <property type="match status" value="1"/>
</dbReference>
<dbReference type="Gene3D" id="3.90.1720.10">
    <property type="entry name" value="endopeptidase domain like (from Nostoc punctiforme)"/>
    <property type="match status" value="1"/>
</dbReference>
<name>A0A1E3KYI8_9BACL</name>
<organism evidence="6 7">
    <name type="scientific">Paenibacillus nuruki</name>
    <dbReference type="NCBI Taxonomy" id="1886670"/>
    <lineage>
        <taxon>Bacteria</taxon>
        <taxon>Bacillati</taxon>
        <taxon>Bacillota</taxon>
        <taxon>Bacilli</taxon>
        <taxon>Bacillales</taxon>
        <taxon>Paenibacillaceae</taxon>
        <taxon>Paenibacillus</taxon>
    </lineage>
</organism>
<dbReference type="RefSeq" id="WP_069329699.1">
    <property type="nucleotide sequence ID" value="NZ_MDER01000086.1"/>
</dbReference>
<dbReference type="Proteomes" id="UP000094578">
    <property type="component" value="Unassembled WGS sequence"/>
</dbReference>
<sequence length="347" mass="38109">MMSKKSWSLSLLSVLLLYIGFMPAVYGASSTSTSSTDICSTNTKVRKHYINVSVATLWKQPGLERKLDAPSLSSPVDMKKWTSSMSSTTQRRWLTGKTETQALYGQEVRLLQVKGDWAQVAVVGQSTPKSKYGYPGWLSKVQVSTLSTINYSQCPIAIVSAKTAPVYNADQTTKRIEVSFNTRFPVIAQEGNWVQVWTPDESKSWIKQSDVAVYELLKDIPKPTGADLVATGKQFLGLPYLWAGISAYGFDCSGFTSTVYGYHGISLPRDASAQIKEGTAVSWNDLQPGDLMFFATKNGKGSVHHVSMYIGNGQMMHSPKAGKTVEVISINTSAYAKEFAGARRYLD</sequence>
<dbReference type="InterPro" id="IPR000064">
    <property type="entry name" value="NLP_P60_dom"/>
</dbReference>
<dbReference type="PANTHER" id="PTHR47053:SF3">
    <property type="entry name" value="GAMMA-D-GLUTAMYL-L-LYSINE DIPEPTIDYL-PEPTIDASE"/>
    <property type="match status" value="1"/>
</dbReference>
<dbReference type="PROSITE" id="PS51935">
    <property type="entry name" value="NLPC_P60"/>
    <property type="match status" value="1"/>
</dbReference>
<comment type="similarity">
    <text evidence="1">Belongs to the peptidase C40 family.</text>
</comment>
<comment type="caution">
    <text evidence="6">The sequence shown here is derived from an EMBL/GenBank/DDBJ whole genome shotgun (WGS) entry which is preliminary data.</text>
</comment>
<evidence type="ECO:0000256" key="1">
    <source>
        <dbReference type="ARBA" id="ARBA00007074"/>
    </source>
</evidence>
<dbReference type="STRING" id="1886670.PTI45_04406"/>
<dbReference type="Gene3D" id="2.30.30.40">
    <property type="entry name" value="SH3 Domains"/>
    <property type="match status" value="1"/>
</dbReference>
<protein>
    <submittedName>
        <fullName evidence="6">Gamma-D-glutamyl-L-lysine endopeptidase</fullName>
        <ecNumber evidence="6">3.4.-.-</ecNumber>
    </submittedName>
</protein>
<evidence type="ECO:0000313" key="7">
    <source>
        <dbReference type="Proteomes" id="UP000094578"/>
    </source>
</evidence>
<dbReference type="InterPro" id="IPR051202">
    <property type="entry name" value="Peptidase_C40"/>
</dbReference>
<keyword evidence="2" id="KW-0645">Protease</keyword>
<evidence type="ECO:0000256" key="3">
    <source>
        <dbReference type="ARBA" id="ARBA00022801"/>
    </source>
</evidence>
<keyword evidence="7" id="KW-1185">Reference proteome</keyword>
<dbReference type="InterPro" id="IPR057812">
    <property type="entry name" value="SH3_YKFC_2nd"/>
</dbReference>
<dbReference type="InterPro" id="IPR038765">
    <property type="entry name" value="Papain-like_cys_pep_sf"/>
</dbReference>
<dbReference type="PATRIC" id="fig|1886670.3.peg.4437"/>
<keyword evidence="3 6" id="KW-0378">Hydrolase</keyword>